<proteinExistence type="inferred from homology"/>
<evidence type="ECO:0000256" key="2">
    <source>
        <dbReference type="ARBA" id="ARBA00006966"/>
    </source>
</evidence>
<evidence type="ECO:0000256" key="3">
    <source>
        <dbReference type="ARBA" id="ARBA00022898"/>
    </source>
</evidence>
<evidence type="ECO:0000256" key="1">
    <source>
        <dbReference type="ARBA" id="ARBA00001933"/>
    </source>
</evidence>
<protein>
    <recommendedName>
        <fullName evidence="4">Aromatic amino acid beta-eliminating lyase/threonine aldolase domain-containing protein</fullName>
    </recommendedName>
</protein>
<gene>
    <name evidence="5" type="ORF">BC349_18210</name>
</gene>
<evidence type="ECO:0000259" key="4">
    <source>
        <dbReference type="Pfam" id="PF01212"/>
    </source>
</evidence>
<evidence type="ECO:0000313" key="5">
    <source>
        <dbReference type="EMBL" id="MBC6492994.1"/>
    </source>
</evidence>
<organism evidence="5 6">
    <name type="scientific">Flavihumibacter stibioxidans</name>
    <dbReference type="NCBI Taxonomy" id="1834163"/>
    <lineage>
        <taxon>Bacteria</taxon>
        <taxon>Pseudomonadati</taxon>
        <taxon>Bacteroidota</taxon>
        <taxon>Chitinophagia</taxon>
        <taxon>Chitinophagales</taxon>
        <taxon>Chitinophagaceae</taxon>
        <taxon>Flavihumibacter</taxon>
    </lineage>
</organism>
<feature type="domain" description="Aromatic amino acid beta-eliminating lyase/threonine aldolase" evidence="4">
    <location>
        <begin position="73"/>
        <end position="331"/>
    </location>
</feature>
<dbReference type="InterPro" id="IPR006311">
    <property type="entry name" value="TAT_signal"/>
</dbReference>
<dbReference type="InterPro" id="IPR001597">
    <property type="entry name" value="ArAA_b-elim_lyase/Thr_aldolase"/>
</dbReference>
<dbReference type="PANTHER" id="PTHR48097:SF9">
    <property type="entry name" value="L-THREONINE ALDOLASE"/>
    <property type="match status" value="1"/>
</dbReference>
<name>A0ABR7MDA0_9BACT</name>
<dbReference type="PANTHER" id="PTHR48097">
    <property type="entry name" value="L-THREONINE ALDOLASE-RELATED"/>
    <property type="match status" value="1"/>
</dbReference>
<dbReference type="PROSITE" id="PS51318">
    <property type="entry name" value="TAT"/>
    <property type="match status" value="1"/>
</dbReference>
<comment type="caution">
    <text evidence="5">The sequence shown here is derived from an EMBL/GenBank/DDBJ whole genome shotgun (WGS) entry which is preliminary data.</text>
</comment>
<sequence>MSNIHRRDFLRSSGMAIVPAMIPFSSTLANDPAKNESASPGIIKFFGDGEMFEPADYLQELNQIQGNSPIVKDRYGTGGAVEALEKKFEAITGKEKAIFMPSGTMANQLAIAVLSGSNAKVIVQETSHVFRDEADAAQSVFSKRLVPLAKNETGFTAQQLKQAIEDLKKEEVFFSGIGVVSVENPVRRADGRMVPLDEIKQISAYCRSNNIKLHLDGARIYMASAWSGIPVKEYASYFDTVYISLYKYLGASGGAILCGDKKIIDQMPHLVKIHGGNMYGNWTNAAMALHRLEGIETRLQDARKRGNEIFSGLHKIQGISIEPLENGTNIFRMKLGNNLNGKNLQENLNKQFNIRIGAPDKQNQVLLSVNETLLYRNAEYVINAFRNSL</sequence>
<dbReference type="RefSeq" id="WP_187258313.1">
    <property type="nucleotide sequence ID" value="NZ_JBHULF010000005.1"/>
</dbReference>
<accession>A0ABR7MDA0</accession>
<evidence type="ECO:0000313" key="6">
    <source>
        <dbReference type="Proteomes" id="UP000765802"/>
    </source>
</evidence>
<dbReference type="SUPFAM" id="SSF53383">
    <property type="entry name" value="PLP-dependent transferases"/>
    <property type="match status" value="1"/>
</dbReference>
<keyword evidence="3" id="KW-0663">Pyridoxal phosphate</keyword>
<keyword evidence="6" id="KW-1185">Reference proteome</keyword>
<dbReference type="Gene3D" id="3.40.640.10">
    <property type="entry name" value="Type I PLP-dependent aspartate aminotransferase-like (Major domain)"/>
    <property type="match status" value="1"/>
</dbReference>
<comment type="similarity">
    <text evidence="2">Belongs to the threonine aldolase family.</text>
</comment>
<dbReference type="InterPro" id="IPR015421">
    <property type="entry name" value="PyrdxlP-dep_Trfase_major"/>
</dbReference>
<dbReference type="InterPro" id="IPR015424">
    <property type="entry name" value="PyrdxlP-dep_Trfase"/>
</dbReference>
<reference evidence="5 6" key="1">
    <citation type="submission" date="2016-07" db="EMBL/GenBank/DDBJ databases">
        <title>Genome analysis of Flavihumibacter stibioxidans YS-17.</title>
        <authorList>
            <person name="Shi K."/>
            <person name="Han Y."/>
            <person name="Wang G."/>
        </authorList>
    </citation>
    <scope>NUCLEOTIDE SEQUENCE [LARGE SCALE GENOMIC DNA]</scope>
    <source>
        <strain evidence="5 6">YS-17</strain>
    </source>
</reference>
<dbReference type="EMBL" id="MBUA01000030">
    <property type="protein sequence ID" value="MBC6492994.1"/>
    <property type="molecule type" value="Genomic_DNA"/>
</dbReference>
<comment type="cofactor">
    <cofactor evidence="1">
        <name>pyridoxal 5'-phosphate</name>
        <dbReference type="ChEBI" id="CHEBI:597326"/>
    </cofactor>
</comment>
<dbReference type="Pfam" id="PF01212">
    <property type="entry name" value="Beta_elim_lyase"/>
    <property type="match status" value="1"/>
</dbReference>
<dbReference type="Proteomes" id="UP000765802">
    <property type="component" value="Unassembled WGS sequence"/>
</dbReference>